<dbReference type="PANTHER" id="PTHR45615:SF80">
    <property type="entry name" value="GRIP DOMAIN-CONTAINING PROTEIN"/>
    <property type="match status" value="1"/>
</dbReference>
<sequence length="1765" mass="199095">MDRSERLEEEAPIANGVAHHKDENDGTGVPEWVRFEDLKIVQDEKNRMEDNLTLAQEENQRLKHEKEELMHMVAVAEERASELEQENARLHDAVKDLESDLSTVFDQLNNANAGANDSGSGSEPATPSTGDANASMDSSVAQLQDQLRQARDREADLTSKLNAALQTIADMEETHAAAAATHHDTAQDNEDESGSALDERNEETARLVAQLQQQVESLTAEHDEDMRKYATEAQSTIQELQAHVAELNDETVRLSSELSAREKEVAHLRKRAAATASAAAMDTGAPGTPSRPTSADKHRRPWRPPSATGNRADNLDDSREYAKMNRPQLLKTVDHMHEEIQWLNACLTAVREHRRDEHVRLPKRRKEEFVFATESRAKEKELHKNMHIIIDYLQKLDVPPEAPTWRQLVVMYQTCQELTDKVIKTEGELDEAIGELDTLRNVLGVQEGMSSINAARVLISKLNDVEADNDALKEELQHARDVHAHDKTAFDEQLNELDQQLMKQGQEYDETLKMLEVENSQLISDLEHRLAAMTDAKEALHDELDRILRDLERAAGTTPDASTKTKVERCMEHIRGVQASVPRGDAVSTAIPTSSPTRPRSAHSMHTLSPSSSQRLAPARAAINRSPHRAPEVVGAASVIAQARGALGSTSDSSSALTGLKQHMVEQERRHQEELRDLMRHTEELHARQKTRLQELAAAHDASEDSLYKRMLELEVEAENTARQRDEVEAQLRIAEANVARLQAATEDNHGRALELEANFEAEVQGLQEVLQREKEQHEQEVTRLQGMVDSSSEALVRECRALEQQLQRQEETSREKDKEITRLMGEFRNMRDAHEKQYEELEKSHEEEMVGVLRRHEQELQKQGDALQEAYDTVQGLAKREKELSEREKELAAEVDSLQRRLQQEQEQALDERERQQQEHERDVAHLQEMVEAMKTRHAREVEQLQHDIAAAQADTAAQQDRAQAFATALDLKEEELASAREAFEEERKTFKEAGDRLRRNVEQLDAEVSHLKAQHGAESRELSAANTRQSRALEEAQEAKAALELRAQALQRELTSTRAQLESELAREREAHDENVMRERQHRADTEAALQRKVGRLVEERDALKQDVERLTAQLQDTKAASTRLTDETSTEMATLRTRHAAEVEKLEDDLRRSEAERSEFGAELQALRDSVRRYFDEVTRKQPAGDAQAKEPVEQLRTIARTFSDTAQQRDALEARVRELEKAAGDYREQVDQLREDVAAKEEQVSRLQSNERAGKNNAAALETRLSTTTERAEALERENGDLRARITALQEELGDQAAAATANQAQLSAVLDSVKQGFSTEKQNFHKQMEGLRAELYEAQDRISDMRGQLRDTEAVLDRVRGEHAAAAVERDGLKQALQAETSRREKAEEEASYASREVARLNAEVTETTAQARNKQGELDHVSSLLSAVQADLERARDSEDKLKEDVARMRGELEQASGQLTEHEAAQQRHRNTAYEVEVLRREVDEQRRELERAQQQNLQQKAQANREKRNNAAVIADLERQIEVLKARHAKEREALVSMDANLRQLNEDKAKADRETSRQREVSKNLQSQLMQQVSAVREKERQVVTLKKRVAALEDDIAKLQMQKRSLESRTRRDQSRLATDLQRHLEAQDRSMRVLDRARDQSLLMNTTGGGGGGGGSGLHGNTSMTSSGYDPRLSGLGSQVRRLGAQIRQERLEADNSAVFSSTLTKNPSSSHQSATGTPMPAARTNAQSTNADGTLFLNDESQVTDFDVTKEQP</sequence>
<organism evidence="4">
    <name type="scientific">Salpingoeca rosetta (strain ATCC 50818 / BSB-021)</name>
    <dbReference type="NCBI Taxonomy" id="946362"/>
    <lineage>
        <taxon>Eukaryota</taxon>
        <taxon>Choanoflagellata</taxon>
        <taxon>Craspedida</taxon>
        <taxon>Salpingoecidae</taxon>
        <taxon>Salpingoeca</taxon>
    </lineage>
</organism>
<dbReference type="RefSeq" id="XP_004994924.1">
    <property type="nucleotide sequence ID" value="XM_004994867.1"/>
</dbReference>
<dbReference type="OMA" id="IHENHEA"/>
<feature type="coiled-coil region" evidence="1">
    <location>
        <begin position="415"/>
        <end position="482"/>
    </location>
</feature>
<dbReference type="GeneID" id="16075502"/>
<feature type="compositionally biased region" description="Basic and acidic residues" evidence="2">
    <location>
        <begin position="1066"/>
        <end position="1088"/>
    </location>
</feature>
<dbReference type="SMR" id="F2U7K3"/>
<feature type="coiled-coil region" evidence="1">
    <location>
        <begin position="523"/>
        <end position="550"/>
    </location>
</feature>
<feature type="region of interest" description="Disordered" evidence="2">
    <location>
        <begin position="1653"/>
        <end position="1687"/>
    </location>
</feature>
<evidence type="ECO:0000313" key="4">
    <source>
        <dbReference type="Proteomes" id="UP000007799"/>
    </source>
</evidence>
<dbReference type="PANTHER" id="PTHR45615">
    <property type="entry name" value="MYOSIN HEAVY CHAIN, NON-MUSCLE"/>
    <property type="match status" value="1"/>
</dbReference>
<feature type="region of interest" description="Disordered" evidence="2">
    <location>
        <begin position="1"/>
        <end position="29"/>
    </location>
</feature>
<dbReference type="KEGG" id="sre:PTSG_04028"/>
<feature type="compositionally biased region" description="Polar residues" evidence="2">
    <location>
        <begin position="1713"/>
        <end position="1728"/>
    </location>
</feature>
<feature type="compositionally biased region" description="Low complexity" evidence="2">
    <location>
        <begin position="110"/>
        <end position="122"/>
    </location>
</feature>
<accession>F2U7K3</accession>
<feature type="region of interest" description="Disordered" evidence="2">
    <location>
        <begin position="1013"/>
        <end position="1035"/>
    </location>
</feature>
<reference evidence="3" key="1">
    <citation type="submission" date="2009-08" db="EMBL/GenBank/DDBJ databases">
        <title>Annotation of Salpingoeca rosetta.</title>
        <authorList>
            <consortium name="The Broad Institute Genome Sequencing Platform"/>
            <person name="Russ C."/>
            <person name="Cuomo C."/>
            <person name="Burger G."/>
            <person name="Gray M.W."/>
            <person name="Holland P.W.H."/>
            <person name="King N."/>
            <person name="Lang F.B.F."/>
            <person name="Roger A.J."/>
            <person name="Ruiz-Trillo I."/>
            <person name="Young S.K."/>
            <person name="Zeng Q."/>
            <person name="Gargeya S."/>
            <person name="Alvarado L."/>
            <person name="Berlin A."/>
            <person name="Chapman S.B."/>
            <person name="Chen Z."/>
            <person name="Freedman E."/>
            <person name="Gellesch M."/>
            <person name="Goldberg J."/>
            <person name="Griggs A."/>
            <person name="Gujja S."/>
            <person name="Heilman E."/>
            <person name="Heiman D."/>
            <person name="Howarth C."/>
            <person name="Mehta T."/>
            <person name="Neiman D."/>
            <person name="Pearson M."/>
            <person name="Roberts A."/>
            <person name="Saif S."/>
            <person name="Shea T."/>
            <person name="Shenoy N."/>
            <person name="Sisk P."/>
            <person name="Stolte C."/>
            <person name="Sykes S."/>
            <person name="White J."/>
            <person name="Yandava C."/>
            <person name="Haas B."/>
            <person name="Nusbaum C."/>
            <person name="Birren B."/>
        </authorList>
    </citation>
    <scope>NUCLEOTIDE SEQUENCE [LARGE SCALE GENOMIC DNA]</scope>
    <source>
        <strain evidence="3">ATCC 50818</strain>
    </source>
</reference>
<dbReference type="OrthoDB" id="10693006at2759"/>
<feature type="region of interest" description="Disordered" evidence="2">
    <location>
        <begin position="582"/>
        <end position="615"/>
    </location>
</feature>
<feature type="compositionally biased region" description="Polar residues" evidence="2">
    <location>
        <begin position="123"/>
        <end position="140"/>
    </location>
</feature>
<proteinExistence type="predicted"/>
<feature type="region of interest" description="Disordered" evidence="2">
    <location>
        <begin position="1066"/>
        <end position="1089"/>
    </location>
</feature>
<keyword evidence="1" id="KW-0175">Coiled coil</keyword>
<feature type="compositionally biased region" description="Gly residues" evidence="2">
    <location>
        <begin position="1658"/>
        <end position="1669"/>
    </location>
</feature>
<feature type="coiled-coil region" evidence="1">
    <location>
        <begin position="38"/>
        <end position="100"/>
    </location>
</feature>
<evidence type="ECO:0000256" key="2">
    <source>
        <dbReference type="SAM" id="MobiDB-lite"/>
    </source>
</evidence>
<dbReference type="Gene3D" id="1.10.287.1490">
    <property type="match status" value="1"/>
</dbReference>
<dbReference type="STRING" id="946362.F2U7K3"/>
<dbReference type="Proteomes" id="UP000007799">
    <property type="component" value="Unassembled WGS sequence"/>
</dbReference>
<feature type="compositionally biased region" description="Basic and acidic residues" evidence="2">
    <location>
        <begin position="1013"/>
        <end position="1023"/>
    </location>
</feature>
<evidence type="ECO:0000313" key="3">
    <source>
        <dbReference type="EMBL" id="EGD83420.1"/>
    </source>
</evidence>
<feature type="region of interest" description="Disordered" evidence="2">
    <location>
        <begin position="1375"/>
        <end position="1399"/>
    </location>
</feature>
<feature type="coiled-coil region" evidence="1">
    <location>
        <begin position="1206"/>
        <end position="1296"/>
    </location>
</feature>
<feature type="compositionally biased region" description="Basic and acidic residues" evidence="2">
    <location>
        <begin position="1554"/>
        <end position="1571"/>
    </location>
</feature>
<feature type="compositionally biased region" description="Polar residues" evidence="2">
    <location>
        <begin position="1670"/>
        <end position="1679"/>
    </location>
</feature>
<feature type="region of interest" description="Disordered" evidence="2">
    <location>
        <begin position="1554"/>
        <end position="1575"/>
    </location>
</feature>
<feature type="compositionally biased region" description="Polar residues" evidence="2">
    <location>
        <begin position="590"/>
        <end position="615"/>
    </location>
</feature>
<dbReference type="EMBL" id="GL832963">
    <property type="protein sequence ID" value="EGD83420.1"/>
    <property type="molecule type" value="Genomic_DNA"/>
</dbReference>
<feature type="region of interest" description="Disordered" evidence="2">
    <location>
        <begin position="178"/>
        <end position="204"/>
    </location>
</feature>
<evidence type="ECO:0000256" key="1">
    <source>
        <dbReference type="SAM" id="Coils"/>
    </source>
</evidence>
<keyword evidence="4" id="KW-1185">Reference proteome</keyword>
<protein>
    <submittedName>
        <fullName evidence="3">Uncharacterized protein</fullName>
    </submittedName>
</protein>
<feature type="region of interest" description="Disordered" evidence="2">
    <location>
        <begin position="110"/>
        <end position="155"/>
    </location>
</feature>
<name>F2U7K3_SALR5</name>
<feature type="region of interest" description="Disordered" evidence="2">
    <location>
        <begin position="879"/>
        <end position="923"/>
    </location>
</feature>
<feature type="region of interest" description="Disordered" evidence="2">
    <location>
        <begin position="273"/>
        <end position="314"/>
    </location>
</feature>
<gene>
    <name evidence="3" type="ORF">PTSG_04028</name>
</gene>
<dbReference type="InParanoid" id="F2U7K3"/>
<feature type="region of interest" description="Disordered" evidence="2">
    <location>
        <begin position="1713"/>
        <end position="1765"/>
    </location>
</feature>